<name>N6X539_9ACTO</name>
<protein>
    <submittedName>
        <fullName evidence="1">Uncharacterized protein</fullName>
    </submittedName>
</protein>
<reference evidence="1 2" key="1">
    <citation type="submission" date="2013-03" db="EMBL/GenBank/DDBJ databases">
        <title>Reference genome for the Human Microbiome Project.</title>
        <authorList>
            <person name="Aqrawi P."/>
            <person name="Ayvaz T."/>
            <person name="Bess C."/>
            <person name="Blankenburg K."/>
            <person name="Coyle M."/>
            <person name="Deng J."/>
            <person name="Forbes L."/>
            <person name="Fowler G."/>
            <person name="Francisco L."/>
            <person name="Fu Q."/>
            <person name="Gibbs R."/>
            <person name="Gross S."/>
            <person name="Gubbala S."/>
            <person name="Hale W."/>
            <person name="Hemphill L."/>
            <person name="Highlander S."/>
            <person name="Hirani K."/>
            <person name="Jackson L."/>
            <person name="Jakkamsetti A."/>
            <person name="Javaid M."/>
            <person name="Jayaseelan J.C."/>
            <person name="Jiang H."/>
            <person name="Joshi V."/>
            <person name="Korchina V."/>
            <person name="Kovar C."/>
            <person name="Lara F."/>
            <person name="Lee S."/>
            <person name="Liu Y."/>
            <person name="Mata R."/>
            <person name="Mathew T."/>
            <person name="Munidasa M."/>
            <person name="Muzny D."/>
            <person name="Nazareth L."/>
            <person name="Ngo R."/>
            <person name="Nguyen L."/>
            <person name="Nguyen N."/>
            <person name="Okwuonu G."/>
            <person name="Ongeri F."/>
            <person name="Palculict T."/>
            <person name="Patil S."/>
            <person name="Petrosino J."/>
            <person name="Pham C."/>
            <person name="Pham P."/>
            <person name="Pu L.-L."/>
            <person name="Qin X."/>
            <person name="Qu J."/>
            <person name="Reid J."/>
            <person name="Ross M."/>
            <person name="Ruth R."/>
            <person name="Saada N."/>
            <person name="San Lucas F."/>
            <person name="Santibanez J."/>
            <person name="Shang Y."/>
            <person name="Simmons D."/>
            <person name="Song X.-Z."/>
            <person name="Tang L.-Y."/>
            <person name="Thornton R."/>
            <person name="Warren J."/>
            <person name="Weissenberger G."/>
            <person name="Wilczek-Boney K."/>
            <person name="Worley K."/>
            <person name="Youmans B."/>
            <person name="Zhang J."/>
            <person name="Zhang L."/>
            <person name="Zhao Z."/>
            <person name="Zhou C."/>
            <person name="Zhu D."/>
            <person name="Zhu Y."/>
        </authorList>
    </citation>
    <scope>NUCLEOTIDE SEQUENCE [LARGE SCALE GENOMIC DNA]</scope>
    <source>
        <strain evidence="1 2">F0333</strain>
    </source>
</reference>
<comment type="caution">
    <text evidence="1">The sequence shown here is derived from an EMBL/GenBank/DDBJ whole genome shotgun (WGS) entry which is preliminary data.</text>
</comment>
<accession>N6X539</accession>
<dbReference type="STRING" id="888050.HMPREF9004_0506"/>
<dbReference type="HOGENOM" id="CLU_2968859_0_0_11"/>
<dbReference type="EMBL" id="AQHZ01000007">
    <property type="protein sequence ID" value="ENO18836.1"/>
    <property type="molecule type" value="Genomic_DNA"/>
</dbReference>
<dbReference type="Proteomes" id="UP000013015">
    <property type="component" value="Unassembled WGS sequence"/>
</dbReference>
<sequence length="58" mass="6453">MVGRALEKKAMMRRALGKTSTHFAISALVRGRGCVEIVFRVFTRVSESVEGVGFLPWL</sequence>
<dbReference type="AlphaFoldDB" id="N6X539"/>
<gene>
    <name evidence="1" type="ORF">HMPREF9004_0506</name>
</gene>
<proteinExistence type="predicted"/>
<keyword evidence="2" id="KW-1185">Reference proteome</keyword>
<evidence type="ECO:0000313" key="1">
    <source>
        <dbReference type="EMBL" id="ENO18836.1"/>
    </source>
</evidence>
<evidence type="ECO:0000313" key="2">
    <source>
        <dbReference type="Proteomes" id="UP000013015"/>
    </source>
</evidence>
<organism evidence="1 2">
    <name type="scientific">Schaalia cardiffensis F0333</name>
    <dbReference type="NCBI Taxonomy" id="888050"/>
    <lineage>
        <taxon>Bacteria</taxon>
        <taxon>Bacillati</taxon>
        <taxon>Actinomycetota</taxon>
        <taxon>Actinomycetes</taxon>
        <taxon>Actinomycetales</taxon>
        <taxon>Actinomycetaceae</taxon>
        <taxon>Schaalia</taxon>
    </lineage>
</organism>